<organism evidence="6 7">
    <name type="scientific">Solemya pervernicosa gill symbiont</name>
    <dbReference type="NCBI Taxonomy" id="642797"/>
    <lineage>
        <taxon>Bacteria</taxon>
        <taxon>Pseudomonadati</taxon>
        <taxon>Pseudomonadota</taxon>
        <taxon>Gammaproteobacteria</taxon>
        <taxon>sulfur-oxidizing symbionts</taxon>
    </lineage>
</organism>
<dbReference type="EMBL" id="MPRL01000112">
    <property type="protein sequence ID" value="OOZ38237.1"/>
    <property type="molecule type" value="Genomic_DNA"/>
</dbReference>
<dbReference type="Pfam" id="PF00588">
    <property type="entry name" value="SpoU_methylase"/>
    <property type="match status" value="1"/>
</dbReference>
<keyword evidence="2 6" id="KW-0489">Methyltransferase</keyword>
<evidence type="ECO:0000313" key="6">
    <source>
        <dbReference type="EMBL" id="OOZ38237.1"/>
    </source>
</evidence>
<name>A0A1T2KZF7_9GAMM</name>
<dbReference type="PANTHER" id="PTHR42786:SF6">
    <property type="entry name" value="TRNA_RRNA METHYLTRANSFERASE SPOU TYPE DOMAIN-CONTAINING PROTEIN"/>
    <property type="match status" value="1"/>
</dbReference>
<comment type="similarity">
    <text evidence="1">Belongs to the class IV-like SAM-binding methyltransferase superfamily. RNA methyltransferase TrmH family.</text>
</comment>
<comment type="caution">
    <text evidence="6">The sequence shown here is derived from an EMBL/GenBank/DDBJ whole genome shotgun (WGS) entry which is preliminary data.</text>
</comment>
<sequence>MKKSTISIGLSNPKSPENVGSVMRAAGNFRVDSVFYTGDRYPRAVALNPDIPKMSRSVSEDVPLVGVESLLDEVVDGMQVVCVEFAENATPLTEFQHPESAFYLFGPEDGTLSQSIIDRADAVVYIPTVGCMNLAATVNVLLYDRMVKSSENHASESLIRESRDRNNNIKVRGLRKN</sequence>
<keyword evidence="7" id="KW-1185">Reference proteome</keyword>
<dbReference type="InterPro" id="IPR001537">
    <property type="entry name" value="SpoU_MeTrfase"/>
</dbReference>
<dbReference type="InterPro" id="IPR029026">
    <property type="entry name" value="tRNA_m1G_MTases_N"/>
</dbReference>
<dbReference type="GO" id="GO:0005829">
    <property type="term" value="C:cytosol"/>
    <property type="evidence" value="ECO:0007669"/>
    <property type="project" value="TreeGrafter"/>
</dbReference>
<evidence type="ECO:0000256" key="4">
    <source>
        <dbReference type="ARBA" id="ARBA00022691"/>
    </source>
</evidence>
<dbReference type="AlphaFoldDB" id="A0A1T2KZF7"/>
<reference evidence="6 7" key="1">
    <citation type="submission" date="2016-11" db="EMBL/GenBank/DDBJ databases">
        <title>Mixed transmission modes and dynamic genome evolution in an obligate animal-bacterial symbiosis.</title>
        <authorList>
            <person name="Russell S.L."/>
            <person name="Corbett-Detig R.B."/>
            <person name="Cavanaugh C.M."/>
        </authorList>
    </citation>
    <scope>NUCLEOTIDE SEQUENCE [LARGE SCALE GENOMIC DNA]</scope>
    <source>
        <strain evidence="6">Sveles-Q1</strain>
    </source>
</reference>
<dbReference type="GO" id="GO:0003723">
    <property type="term" value="F:RNA binding"/>
    <property type="evidence" value="ECO:0007669"/>
    <property type="project" value="InterPro"/>
</dbReference>
<gene>
    <name evidence="6" type="ORF">BOW53_16185</name>
</gene>
<protein>
    <submittedName>
        <fullName evidence="6">23S rRNA methyltransferase</fullName>
    </submittedName>
</protein>
<dbReference type="SUPFAM" id="SSF75217">
    <property type="entry name" value="alpha/beta knot"/>
    <property type="match status" value="1"/>
</dbReference>
<proteinExistence type="inferred from homology"/>
<evidence type="ECO:0000256" key="1">
    <source>
        <dbReference type="ARBA" id="ARBA00007228"/>
    </source>
</evidence>
<dbReference type="OrthoDB" id="4578643at2"/>
<keyword evidence="3 6" id="KW-0808">Transferase</keyword>
<dbReference type="RefSeq" id="WP_078485121.1">
    <property type="nucleotide sequence ID" value="NZ_MPRL01000112.1"/>
</dbReference>
<evidence type="ECO:0000259" key="5">
    <source>
        <dbReference type="Pfam" id="PF00588"/>
    </source>
</evidence>
<dbReference type="InterPro" id="IPR029028">
    <property type="entry name" value="Alpha/beta_knot_MTases"/>
</dbReference>
<evidence type="ECO:0000256" key="3">
    <source>
        <dbReference type="ARBA" id="ARBA00022679"/>
    </source>
</evidence>
<dbReference type="Gene3D" id="3.40.1280.10">
    <property type="match status" value="1"/>
</dbReference>
<evidence type="ECO:0000313" key="7">
    <source>
        <dbReference type="Proteomes" id="UP000191110"/>
    </source>
</evidence>
<dbReference type="InterPro" id="IPR004384">
    <property type="entry name" value="RNA_MeTrfase_TrmJ/LasT"/>
</dbReference>
<dbReference type="GO" id="GO:0002128">
    <property type="term" value="P:tRNA nucleoside ribose methylation"/>
    <property type="evidence" value="ECO:0007669"/>
    <property type="project" value="TreeGrafter"/>
</dbReference>
<accession>A0A1T2KZF7</accession>
<dbReference type="PANTHER" id="PTHR42786">
    <property type="entry name" value="TRNA/RRNA METHYLTRANSFERASE"/>
    <property type="match status" value="1"/>
</dbReference>
<dbReference type="Proteomes" id="UP000191110">
    <property type="component" value="Unassembled WGS sequence"/>
</dbReference>
<feature type="domain" description="tRNA/rRNA methyltransferase SpoU type" evidence="5">
    <location>
        <begin position="7"/>
        <end position="143"/>
    </location>
</feature>
<evidence type="ECO:0000256" key="2">
    <source>
        <dbReference type="ARBA" id="ARBA00022603"/>
    </source>
</evidence>
<dbReference type="GO" id="GO:0008173">
    <property type="term" value="F:RNA methyltransferase activity"/>
    <property type="evidence" value="ECO:0007669"/>
    <property type="project" value="InterPro"/>
</dbReference>
<keyword evidence="4" id="KW-0949">S-adenosyl-L-methionine</keyword>